<protein>
    <recommendedName>
        <fullName evidence="5">NHLM bacteriocin system secretion protein</fullName>
    </recommendedName>
</protein>
<dbReference type="RefSeq" id="WP_114533536.1">
    <property type="nucleotide sequence ID" value="NZ_PPTU01000007.1"/>
</dbReference>
<comment type="caution">
    <text evidence="3">The sequence shown here is derived from an EMBL/GenBank/DDBJ whole genome shotgun (WGS) entry which is preliminary data.</text>
</comment>
<organism evidence="3 4">
    <name type="scientific">Eggerthella lenta</name>
    <name type="common">Eubacterium lentum</name>
    <dbReference type="NCBI Taxonomy" id="84112"/>
    <lineage>
        <taxon>Bacteria</taxon>
        <taxon>Bacillati</taxon>
        <taxon>Actinomycetota</taxon>
        <taxon>Coriobacteriia</taxon>
        <taxon>Eggerthellales</taxon>
        <taxon>Eggerthellaceae</taxon>
        <taxon>Eggerthella</taxon>
    </lineage>
</organism>
<proteinExistence type="predicted"/>
<feature type="transmembrane region" description="Helical" evidence="2">
    <location>
        <begin position="38"/>
        <end position="59"/>
    </location>
</feature>
<name>A0A369MGZ5_EGGLN</name>
<keyword evidence="2" id="KW-0472">Membrane</keyword>
<accession>A0A369MGZ5</accession>
<dbReference type="AlphaFoldDB" id="A0A369MGZ5"/>
<keyword evidence="2" id="KW-1133">Transmembrane helix</keyword>
<dbReference type="Proteomes" id="UP000253970">
    <property type="component" value="Unassembled WGS sequence"/>
</dbReference>
<keyword evidence="2" id="KW-0812">Transmembrane</keyword>
<evidence type="ECO:0000256" key="2">
    <source>
        <dbReference type="SAM" id="Phobius"/>
    </source>
</evidence>
<gene>
    <name evidence="3" type="ORF">C1875_05940</name>
</gene>
<evidence type="ECO:0000313" key="4">
    <source>
        <dbReference type="Proteomes" id="UP000253970"/>
    </source>
</evidence>
<sequence length="173" mass="18070">MSARDGKDKAASPFRQESLDRAKSPEQLDDYIRVSNPGVWMVLGAVLLLLLAGFIWACCGRLVDTMPTALVVQGGHATCYVAEDEVGQVAVGDTVSADSAKGAVASVGTTPLSPDALAAQLDEYAAHKVNATSWMFPVDVTIDLPDGVYDAHVATSEFAPISLILGAHRDAAG</sequence>
<feature type="region of interest" description="Disordered" evidence="1">
    <location>
        <begin position="1"/>
        <end position="22"/>
    </location>
</feature>
<evidence type="ECO:0000256" key="1">
    <source>
        <dbReference type="SAM" id="MobiDB-lite"/>
    </source>
</evidence>
<feature type="compositionally biased region" description="Basic and acidic residues" evidence="1">
    <location>
        <begin position="1"/>
        <end position="10"/>
    </location>
</feature>
<evidence type="ECO:0000313" key="3">
    <source>
        <dbReference type="EMBL" id="RDB71224.1"/>
    </source>
</evidence>
<evidence type="ECO:0008006" key="5">
    <source>
        <dbReference type="Google" id="ProtNLM"/>
    </source>
</evidence>
<dbReference type="EMBL" id="PPTU01000007">
    <property type="protein sequence ID" value="RDB71224.1"/>
    <property type="molecule type" value="Genomic_DNA"/>
</dbReference>
<reference evidence="3 4" key="1">
    <citation type="journal article" date="2018" name="Elife">
        <title>Discovery and characterization of a prevalent human gut bacterial enzyme sufficient for the inactivation of a family of plant toxins.</title>
        <authorList>
            <person name="Koppel N."/>
            <person name="Bisanz J.E."/>
            <person name="Pandelia M.E."/>
            <person name="Turnbaugh P.J."/>
            <person name="Balskus E.P."/>
        </authorList>
    </citation>
    <scope>NUCLEOTIDE SEQUENCE [LARGE SCALE GENOMIC DNA]</scope>
    <source>
        <strain evidence="3 4">W1 BHI 6</strain>
    </source>
</reference>